<comment type="cofactor">
    <cofactor evidence="6">
        <name>Zn(2+)</name>
        <dbReference type="ChEBI" id="CHEBI:29105"/>
    </cofactor>
    <text evidence="6">Binds 1 zinc ion per subunit.</text>
</comment>
<dbReference type="PANTHER" id="PTHR22726">
    <property type="entry name" value="METALLOENDOPEPTIDASE OMA1"/>
    <property type="match status" value="1"/>
</dbReference>
<dbReference type="Pfam" id="PF01435">
    <property type="entry name" value="Peptidase_M48"/>
    <property type="match status" value="1"/>
</dbReference>
<keyword evidence="2" id="KW-0479">Metal-binding</keyword>
<evidence type="ECO:0000256" key="1">
    <source>
        <dbReference type="ARBA" id="ARBA00022670"/>
    </source>
</evidence>
<keyword evidence="3 6" id="KW-0378">Hydrolase</keyword>
<evidence type="ECO:0000256" key="6">
    <source>
        <dbReference type="RuleBase" id="RU003983"/>
    </source>
</evidence>
<dbReference type="CDD" id="cd07333">
    <property type="entry name" value="M48C_bepA_like"/>
    <property type="match status" value="1"/>
</dbReference>
<keyword evidence="4 6" id="KW-0862">Zinc</keyword>
<keyword evidence="9" id="KW-1185">Reference proteome</keyword>
<sequence>MRFITPGKIYRRFLYGLMAFVMTIGIGMATPQPSHAGIFDLIFNGIRVYQLSNISDRQEVQLGGQINQQLLNSGEFRLYNNDAVTSYVNSVGQRLVPASDRPNLPYRFQVVNDDAVNAFATMGGYVYVTTGLIQAASDEAELASVLGHEIGHIAGKHALKQMRQVAIAQGITGALGVNRDRLVNIGVQVALQLPASREDEYEADQHGFETLGRAGYAQSAMVSFMQKLVRRGSPPEFLSTHPNAQNRVERLQTMLNESAIAEADDGLSESAYTANIQPLL</sequence>
<evidence type="ECO:0000256" key="4">
    <source>
        <dbReference type="ARBA" id="ARBA00022833"/>
    </source>
</evidence>
<dbReference type="Proteomes" id="UP000636505">
    <property type="component" value="Unassembled WGS sequence"/>
</dbReference>
<accession>A0A8J7ALU2</accession>
<dbReference type="GO" id="GO:0051603">
    <property type="term" value="P:proteolysis involved in protein catabolic process"/>
    <property type="evidence" value="ECO:0007669"/>
    <property type="project" value="TreeGrafter"/>
</dbReference>
<dbReference type="InterPro" id="IPR051156">
    <property type="entry name" value="Mito/Outer_Membr_Metalloprot"/>
</dbReference>
<dbReference type="PANTHER" id="PTHR22726:SF1">
    <property type="entry name" value="METALLOENDOPEPTIDASE OMA1, MITOCHONDRIAL"/>
    <property type="match status" value="1"/>
</dbReference>
<dbReference type="GO" id="GO:0016020">
    <property type="term" value="C:membrane"/>
    <property type="evidence" value="ECO:0007669"/>
    <property type="project" value="TreeGrafter"/>
</dbReference>
<dbReference type="GO" id="GO:0004222">
    <property type="term" value="F:metalloendopeptidase activity"/>
    <property type="evidence" value="ECO:0007669"/>
    <property type="project" value="InterPro"/>
</dbReference>
<comment type="caution">
    <text evidence="8">The sequence shown here is derived from an EMBL/GenBank/DDBJ whole genome shotgun (WGS) entry which is preliminary data.</text>
</comment>
<gene>
    <name evidence="8" type="ORF">IQ241_04650</name>
</gene>
<dbReference type="InterPro" id="IPR001915">
    <property type="entry name" value="Peptidase_M48"/>
</dbReference>
<name>A0A8J7ALU2_9CYAN</name>
<dbReference type="EMBL" id="JADEXG010000007">
    <property type="protein sequence ID" value="MBE9076591.1"/>
    <property type="molecule type" value="Genomic_DNA"/>
</dbReference>
<evidence type="ECO:0000256" key="5">
    <source>
        <dbReference type="ARBA" id="ARBA00023049"/>
    </source>
</evidence>
<feature type="domain" description="Peptidase M48" evidence="7">
    <location>
        <begin position="85"/>
        <end position="254"/>
    </location>
</feature>
<dbReference type="GO" id="GO:0046872">
    <property type="term" value="F:metal ion binding"/>
    <property type="evidence" value="ECO:0007669"/>
    <property type="project" value="UniProtKB-KW"/>
</dbReference>
<evidence type="ECO:0000256" key="3">
    <source>
        <dbReference type="ARBA" id="ARBA00022801"/>
    </source>
</evidence>
<comment type="similarity">
    <text evidence="6">Belongs to the peptidase M48 family.</text>
</comment>
<evidence type="ECO:0000256" key="2">
    <source>
        <dbReference type="ARBA" id="ARBA00022723"/>
    </source>
</evidence>
<dbReference type="Gene3D" id="3.30.2010.10">
    <property type="entry name" value="Metalloproteases ('zincins'), catalytic domain"/>
    <property type="match status" value="1"/>
</dbReference>
<proteinExistence type="inferred from homology"/>
<reference evidence="8" key="1">
    <citation type="submission" date="2020-10" db="EMBL/GenBank/DDBJ databases">
        <authorList>
            <person name="Castelo-Branco R."/>
            <person name="Eusebio N."/>
            <person name="Adriana R."/>
            <person name="Vieira A."/>
            <person name="Brugerolle De Fraissinette N."/>
            <person name="Rezende De Castro R."/>
            <person name="Schneider M.P."/>
            <person name="Vasconcelos V."/>
            <person name="Leao P.N."/>
        </authorList>
    </citation>
    <scope>NUCLEOTIDE SEQUENCE</scope>
    <source>
        <strain evidence="8">LEGE 07310</strain>
    </source>
</reference>
<evidence type="ECO:0000259" key="7">
    <source>
        <dbReference type="Pfam" id="PF01435"/>
    </source>
</evidence>
<dbReference type="AlphaFoldDB" id="A0A8J7ALU2"/>
<keyword evidence="1 6" id="KW-0645">Protease</keyword>
<protein>
    <submittedName>
        <fullName evidence="8">M48 family metalloprotease</fullName>
    </submittedName>
</protein>
<evidence type="ECO:0000313" key="8">
    <source>
        <dbReference type="EMBL" id="MBE9076591.1"/>
    </source>
</evidence>
<keyword evidence="5 6" id="KW-0482">Metalloprotease</keyword>
<organism evidence="8 9">
    <name type="scientific">Vasconcelosia minhoensis LEGE 07310</name>
    <dbReference type="NCBI Taxonomy" id="915328"/>
    <lineage>
        <taxon>Bacteria</taxon>
        <taxon>Bacillati</taxon>
        <taxon>Cyanobacteriota</taxon>
        <taxon>Cyanophyceae</taxon>
        <taxon>Nodosilineales</taxon>
        <taxon>Cymatolegaceae</taxon>
        <taxon>Vasconcelosia</taxon>
        <taxon>Vasconcelosia minhoensis</taxon>
    </lineage>
</organism>
<evidence type="ECO:0000313" key="9">
    <source>
        <dbReference type="Proteomes" id="UP000636505"/>
    </source>
</evidence>